<reference evidence="1" key="1">
    <citation type="journal article" date="2014" name="Int. J. Syst. Evol. Microbiol.">
        <title>Complete genome sequence of Corynebacterium casei LMG S-19264T (=DSM 44701T), isolated from a smear-ripened cheese.</title>
        <authorList>
            <consortium name="US DOE Joint Genome Institute (JGI-PGF)"/>
            <person name="Walter F."/>
            <person name="Albersmeier A."/>
            <person name="Kalinowski J."/>
            <person name="Ruckert C."/>
        </authorList>
    </citation>
    <scope>NUCLEOTIDE SEQUENCE</scope>
    <source>
        <strain evidence="1">CGMCC 1.16548</strain>
    </source>
</reference>
<evidence type="ECO:0000313" key="2">
    <source>
        <dbReference type="Proteomes" id="UP000617531"/>
    </source>
</evidence>
<accession>A0A8J3M0P8</accession>
<organism evidence="1 2">
    <name type="scientific">Pseudolysinimonas yzui</name>
    <dbReference type="NCBI Taxonomy" id="2708254"/>
    <lineage>
        <taxon>Bacteria</taxon>
        <taxon>Bacillati</taxon>
        <taxon>Actinomycetota</taxon>
        <taxon>Actinomycetes</taxon>
        <taxon>Micrococcales</taxon>
        <taxon>Microbacteriaceae</taxon>
        <taxon>Pseudolysinimonas</taxon>
    </lineage>
</organism>
<gene>
    <name evidence="1" type="ORF">GCM10011600_15310</name>
</gene>
<keyword evidence="2" id="KW-1185">Reference proteome</keyword>
<protein>
    <submittedName>
        <fullName evidence="1">Uncharacterized protein</fullName>
    </submittedName>
</protein>
<dbReference type="Proteomes" id="UP000617531">
    <property type="component" value="Unassembled WGS sequence"/>
</dbReference>
<comment type="caution">
    <text evidence="1">The sequence shown here is derived from an EMBL/GenBank/DDBJ whole genome shotgun (WGS) entry which is preliminary data.</text>
</comment>
<name>A0A8J3M0P8_9MICO</name>
<dbReference type="RefSeq" id="WP_191282865.1">
    <property type="nucleotide sequence ID" value="NZ_BNAI01000002.1"/>
</dbReference>
<evidence type="ECO:0000313" key="1">
    <source>
        <dbReference type="EMBL" id="GHF15255.1"/>
    </source>
</evidence>
<dbReference type="AlphaFoldDB" id="A0A8J3M0P8"/>
<dbReference type="EMBL" id="BNAI01000002">
    <property type="protein sequence ID" value="GHF15255.1"/>
    <property type="molecule type" value="Genomic_DNA"/>
</dbReference>
<proteinExistence type="predicted"/>
<sequence length="292" mass="31323">MTAGYPVVWVESPLQFVAATELAAERGVRMRVVFRLGPQMPETAAELLARGADFASCVPYVGIPWSELARASEWIVGDGLSGQFRLAAAVLRPRAITLLDDGTMSLRLAAALAGQCSFERPEQRAPGLRGLLGGLARDHLLRLAGMGRLVFFSVFGTERDEFRAAAALGVRLRANRFAWIRRTARPPQLPGTRVLLGTARVADGLLDGAEHRQQVARFAALGSAVYLPHRREPAREVDAIRAIPGVTVVEPGLPVELFLAGLDGLEIRSSGSSADTTLAHVLGRPRPVGRAA</sequence>
<reference evidence="1" key="2">
    <citation type="submission" date="2020-09" db="EMBL/GenBank/DDBJ databases">
        <authorList>
            <person name="Sun Q."/>
            <person name="Zhou Y."/>
        </authorList>
    </citation>
    <scope>NUCLEOTIDE SEQUENCE</scope>
    <source>
        <strain evidence="1">CGMCC 1.16548</strain>
    </source>
</reference>